<dbReference type="AlphaFoldDB" id="A0A382TGL5"/>
<accession>A0A382TGL5</accession>
<reference evidence="1" key="1">
    <citation type="submission" date="2018-05" db="EMBL/GenBank/DDBJ databases">
        <authorList>
            <person name="Lanie J.A."/>
            <person name="Ng W.-L."/>
            <person name="Kazmierczak K.M."/>
            <person name="Andrzejewski T.M."/>
            <person name="Davidsen T.M."/>
            <person name="Wayne K.J."/>
            <person name="Tettelin H."/>
            <person name="Glass J.I."/>
            <person name="Rusch D."/>
            <person name="Podicherti R."/>
            <person name="Tsui H.-C.T."/>
            <person name="Winkler M.E."/>
        </authorList>
    </citation>
    <scope>NUCLEOTIDE SEQUENCE</scope>
</reference>
<protein>
    <submittedName>
        <fullName evidence="1">Uncharacterized protein</fullName>
    </submittedName>
</protein>
<proteinExistence type="predicted"/>
<dbReference type="EMBL" id="UINC01136079">
    <property type="protein sequence ID" value="SVD20617.1"/>
    <property type="molecule type" value="Genomic_DNA"/>
</dbReference>
<evidence type="ECO:0000313" key="1">
    <source>
        <dbReference type="EMBL" id="SVD20617.1"/>
    </source>
</evidence>
<feature type="non-terminal residue" evidence="1">
    <location>
        <position position="24"/>
    </location>
</feature>
<organism evidence="1">
    <name type="scientific">marine metagenome</name>
    <dbReference type="NCBI Taxonomy" id="408172"/>
    <lineage>
        <taxon>unclassified sequences</taxon>
        <taxon>metagenomes</taxon>
        <taxon>ecological metagenomes</taxon>
    </lineage>
</organism>
<sequence>MAYFVEHLVPYGEISNNPRLSKSG</sequence>
<name>A0A382TGL5_9ZZZZ</name>
<gene>
    <name evidence="1" type="ORF">METZ01_LOCUS373471</name>
</gene>